<reference evidence="8" key="1">
    <citation type="submission" date="2021-03" db="EMBL/GenBank/DDBJ databases">
        <authorList>
            <person name="Palmer J.M."/>
        </authorList>
    </citation>
    <scope>NUCLEOTIDE SEQUENCE</scope>
    <source>
        <strain evidence="8">ARV_011</strain>
    </source>
</reference>
<dbReference type="InterPro" id="IPR028889">
    <property type="entry name" value="USP"/>
</dbReference>
<dbReference type="SUPFAM" id="SSF57850">
    <property type="entry name" value="RING/U-box"/>
    <property type="match status" value="1"/>
</dbReference>
<feature type="region of interest" description="Disordered" evidence="5">
    <location>
        <begin position="1"/>
        <end position="43"/>
    </location>
</feature>
<evidence type="ECO:0000256" key="2">
    <source>
        <dbReference type="ARBA" id="ARBA00022771"/>
    </source>
</evidence>
<evidence type="ECO:0000313" key="9">
    <source>
        <dbReference type="Proteomes" id="UP000790833"/>
    </source>
</evidence>
<dbReference type="InterPro" id="IPR013083">
    <property type="entry name" value="Znf_RING/FYVE/PHD"/>
</dbReference>
<evidence type="ECO:0000256" key="3">
    <source>
        <dbReference type="ARBA" id="ARBA00022833"/>
    </source>
</evidence>
<dbReference type="OrthoDB" id="10263353at2759"/>
<name>A0A9P8AHV0_9ASCO</name>
<dbReference type="InterPro" id="IPR001607">
    <property type="entry name" value="Znf_UBP"/>
</dbReference>
<dbReference type="Pfam" id="PF00443">
    <property type="entry name" value="UCH"/>
    <property type="match status" value="1"/>
</dbReference>
<evidence type="ECO:0000256" key="1">
    <source>
        <dbReference type="ARBA" id="ARBA00022723"/>
    </source>
</evidence>
<dbReference type="RefSeq" id="XP_043048074.1">
    <property type="nucleotide sequence ID" value="XM_043192410.1"/>
</dbReference>
<proteinExistence type="predicted"/>
<keyword evidence="9" id="KW-1185">Reference proteome</keyword>
<sequence length="495" mass="56418">MEGLEQPRKRQRKALDGSTRSNEGVNKPYPSSEPDSDSDSELPQYLQPLQDHKTSTASDNFYLDTIDRTVLDFDFSKECSVSLSKTNVYACLVCGKYFQGRSVTSPAFNHAINQHHHVYLNLKTEGFYILPDNYKLTDPETLRKLDDIIAVLNPTYKLEEIDTIPQQALDLKRIPYDVGYVGLNNVSSSSDYANVVIQLMCHIDPIRRFYMALNYSDDGHSYSPLNAEFGLLMRKLWSNKLYKPHVSPHELLKLISVKQQQSPKGVLVWLLNHLHMGLVKAIDTNKKQKKSSIISKSVQGSIKITRIAVESKDINGKTQFITKDSGTVHSKTKFWLLTVKPPTSPLFSLGLKVPEVSLETLLEKYNGVCQTHVNETEVHQYKLTGHLPPYMIIHIDRNLEGGGDISPTVVKYPRVLDMSPYGDSRANYALVANIVFKINPETKTRSWMIHLQKTSTEWVTIQDLQVRKCEPELMFLDTSYLQLWKRIDVTVNNNK</sequence>
<keyword evidence="3" id="KW-0862">Zinc</keyword>
<dbReference type="InterPro" id="IPR001394">
    <property type="entry name" value="Peptidase_C19_UCH"/>
</dbReference>
<dbReference type="GeneID" id="66114993"/>
<keyword evidence="1" id="KW-0479">Metal-binding</keyword>
<organism evidence="8 9">
    <name type="scientific">Scheffersomyces spartinae</name>
    <dbReference type="NCBI Taxonomy" id="45513"/>
    <lineage>
        <taxon>Eukaryota</taxon>
        <taxon>Fungi</taxon>
        <taxon>Dikarya</taxon>
        <taxon>Ascomycota</taxon>
        <taxon>Saccharomycotina</taxon>
        <taxon>Pichiomycetes</taxon>
        <taxon>Debaryomycetaceae</taxon>
        <taxon>Scheffersomyces</taxon>
    </lineage>
</organism>
<evidence type="ECO:0000313" key="8">
    <source>
        <dbReference type="EMBL" id="KAG7192524.1"/>
    </source>
</evidence>
<dbReference type="SMART" id="SM00290">
    <property type="entry name" value="ZnF_UBP"/>
    <property type="match status" value="1"/>
</dbReference>
<dbReference type="PANTHER" id="PTHR21646:SF16">
    <property type="entry name" value="U4_U6.U5 TRI-SNRNP-ASSOCIATED PROTEIN 2"/>
    <property type="match status" value="1"/>
</dbReference>
<dbReference type="Gene3D" id="3.90.70.10">
    <property type="entry name" value="Cysteine proteinases"/>
    <property type="match status" value="1"/>
</dbReference>
<evidence type="ECO:0000256" key="4">
    <source>
        <dbReference type="PROSITE-ProRule" id="PRU00502"/>
    </source>
</evidence>
<protein>
    <submittedName>
        <fullName evidence="8">Uncharacterized protein</fullName>
    </submittedName>
</protein>
<dbReference type="AlphaFoldDB" id="A0A9P8AHV0"/>
<dbReference type="GO" id="GO:0008270">
    <property type="term" value="F:zinc ion binding"/>
    <property type="evidence" value="ECO:0007669"/>
    <property type="project" value="UniProtKB-KW"/>
</dbReference>
<dbReference type="Gene3D" id="3.30.40.10">
    <property type="entry name" value="Zinc/RING finger domain, C3HC4 (zinc finger)"/>
    <property type="match status" value="1"/>
</dbReference>
<accession>A0A9P8AHV0</accession>
<dbReference type="EMBL" id="JAHMUF010000017">
    <property type="protein sequence ID" value="KAG7192524.1"/>
    <property type="molecule type" value="Genomic_DNA"/>
</dbReference>
<dbReference type="PANTHER" id="PTHR21646">
    <property type="entry name" value="UBIQUITIN CARBOXYL-TERMINAL HYDROLASE"/>
    <property type="match status" value="1"/>
</dbReference>
<evidence type="ECO:0000259" key="7">
    <source>
        <dbReference type="PROSITE" id="PS50271"/>
    </source>
</evidence>
<dbReference type="GO" id="GO:0016579">
    <property type="term" value="P:protein deubiquitination"/>
    <property type="evidence" value="ECO:0007669"/>
    <property type="project" value="InterPro"/>
</dbReference>
<dbReference type="Proteomes" id="UP000790833">
    <property type="component" value="Unassembled WGS sequence"/>
</dbReference>
<gene>
    <name evidence="8" type="ORF">KQ657_001619</name>
</gene>
<dbReference type="Pfam" id="PF02148">
    <property type="entry name" value="zf-UBP"/>
    <property type="match status" value="1"/>
</dbReference>
<dbReference type="SUPFAM" id="SSF54001">
    <property type="entry name" value="Cysteine proteinases"/>
    <property type="match status" value="1"/>
</dbReference>
<dbReference type="PROSITE" id="PS50235">
    <property type="entry name" value="USP_3"/>
    <property type="match status" value="1"/>
</dbReference>
<feature type="domain" description="USP" evidence="6">
    <location>
        <begin position="181"/>
        <end position="487"/>
    </location>
</feature>
<evidence type="ECO:0000259" key="6">
    <source>
        <dbReference type="PROSITE" id="PS50235"/>
    </source>
</evidence>
<dbReference type="InterPro" id="IPR038765">
    <property type="entry name" value="Papain-like_cys_pep_sf"/>
</dbReference>
<keyword evidence="2 4" id="KW-0863">Zinc-finger</keyword>
<dbReference type="GO" id="GO:0004843">
    <property type="term" value="F:cysteine-type deubiquitinase activity"/>
    <property type="evidence" value="ECO:0007669"/>
    <property type="project" value="InterPro"/>
</dbReference>
<dbReference type="PROSITE" id="PS50271">
    <property type="entry name" value="ZF_UBP"/>
    <property type="match status" value="1"/>
</dbReference>
<comment type="caution">
    <text evidence="8">The sequence shown here is derived from an EMBL/GenBank/DDBJ whole genome shotgun (WGS) entry which is preliminary data.</text>
</comment>
<feature type="domain" description="UBP-type" evidence="7">
    <location>
        <begin position="58"/>
        <end position="152"/>
    </location>
</feature>
<evidence type="ECO:0000256" key="5">
    <source>
        <dbReference type="SAM" id="MobiDB-lite"/>
    </source>
</evidence>
<dbReference type="InterPro" id="IPR050185">
    <property type="entry name" value="Ub_carboxyl-term_hydrolase"/>
</dbReference>